<organism evidence="4">
    <name type="scientific">Brassica cretica</name>
    <name type="common">Mustard</name>
    <dbReference type="NCBI Taxonomy" id="69181"/>
    <lineage>
        <taxon>Eukaryota</taxon>
        <taxon>Viridiplantae</taxon>
        <taxon>Streptophyta</taxon>
        <taxon>Embryophyta</taxon>
        <taxon>Tracheophyta</taxon>
        <taxon>Spermatophyta</taxon>
        <taxon>Magnoliopsida</taxon>
        <taxon>eudicotyledons</taxon>
        <taxon>Gunneridae</taxon>
        <taxon>Pentapetalae</taxon>
        <taxon>rosids</taxon>
        <taxon>malvids</taxon>
        <taxon>Brassicales</taxon>
        <taxon>Brassicaceae</taxon>
        <taxon>Brassiceae</taxon>
        <taxon>Brassica</taxon>
    </lineage>
</organism>
<dbReference type="Pfam" id="PF01190">
    <property type="entry name" value="Pollen_Ole_e_1"/>
    <property type="match status" value="1"/>
</dbReference>
<feature type="chain" id="PRO_5035923927" evidence="3">
    <location>
        <begin position="24"/>
        <end position="236"/>
    </location>
</feature>
<dbReference type="PANTHER" id="PTHR33470">
    <property type="entry name" value="OS01G0164075 PROTEIN"/>
    <property type="match status" value="1"/>
</dbReference>
<dbReference type="GO" id="GO:0009826">
    <property type="term" value="P:unidimensional cell growth"/>
    <property type="evidence" value="ECO:0007669"/>
    <property type="project" value="TreeGrafter"/>
</dbReference>
<reference evidence="4" key="1">
    <citation type="submission" date="2019-12" db="EMBL/GenBank/DDBJ databases">
        <title>Genome sequencing and annotation of Brassica cretica.</title>
        <authorList>
            <person name="Studholme D.J."/>
            <person name="Sarris P.F."/>
        </authorList>
    </citation>
    <scope>NUCLEOTIDE SEQUENCE</scope>
    <source>
        <strain evidence="4">PFS-102/07</strain>
        <tissue evidence="4">Leaf</tissue>
    </source>
</reference>
<evidence type="ECO:0000256" key="2">
    <source>
        <dbReference type="SAM" id="MobiDB-lite"/>
    </source>
</evidence>
<evidence type="ECO:0000256" key="1">
    <source>
        <dbReference type="ARBA" id="ARBA00022729"/>
    </source>
</evidence>
<accession>A0A8S9HSU8</accession>
<dbReference type="EMBL" id="QGKY02001250">
    <property type="protein sequence ID" value="KAF2560554.1"/>
    <property type="molecule type" value="Genomic_DNA"/>
</dbReference>
<feature type="region of interest" description="Disordered" evidence="2">
    <location>
        <begin position="180"/>
        <end position="206"/>
    </location>
</feature>
<comment type="caution">
    <text evidence="4">The sequence shown here is derived from an EMBL/GenBank/DDBJ whole genome shotgun (WGS) entry which is preliminary data.</text>
</comment>
<evidence type="ECO:0000313" key="4">
    <source>
        <dbReference type="EMBL" id="KAF2560554.1"/>
    </source>
</evidence>
<dbReference type="GO" id="GO:0071944">
    <property type="term" value="C:cell periphery"/>
    <property type="evidence" value="ECO:0007669"/>
    <property type="project" value="TreeGrafter"/>
</dbReference>
<dbReference type="PANTHER" id="PTHR33470:SF4">
    <property type="entry name" value="OS01G0164025 PROTEIN"/>
    <property type="match status" value="1"/>
</dbReference>
<name>A0A8S9HSU8_BRACR</name>
<protein>
    <submittedName>
        <fullName evidence="4">Uncharacterized protein</fullName>
    </submittedName>
</protein>
<sequence>MDPRALPFTVLAILIAATTLANSYSPPPPPTTVYPAAKTVEAAVEGMVYCQSCDKFGSWSLAGAEAIAGAKISVICKNHRQQVSFYKVFQTDSYGHFYGELKGLKMTPHFLDHPLHACRAKLVSSPREDCNLFSNINNALDGASLRYEEKRVKWSNYEAVVYAAEKKDKGKKNSKKAVVAAATDSNKRKLTGKQRQTIQTAEDEEEMARDYRLLKKLKKGSIKEDDFAKLTGADDF</sequence>
<feature type="signal peptide" evidence="3">
    <location>
        <begin position="1"/>
        <end position="23"/>
    </location>
</feature>
<proteinExistence type="predicted"/>
<evidence type="ECO:0000256" key="3">
    <source>
        <dbReference type="SAM" id="SignalP"/>
    </source>
</evidence>
<dbReference type="GO" id="GO:0048767">
    <property type="term" value="P:root hair elongation"/>
    <property type="evidence" value="ECO:0007669"/>
    <property type="project" value="TreeGrafter"/>
</dbReference>
<keyword evidence="1 3" id="KW-0732">Signal</keyword>
<dbReference type="AlphaFoldDB" id="A0A8S9HSU8"/>
<gene>
    <name evidence="4" type="ORF">F2Q70_00014076</name>
</gene>